<accession>A0A1M6D030</accession>
<comment type="similarity">
    <text evidence="2">Belongs to the virb1 family.</text>
</comment>
<dbReference type="PANTHER" id="PTHR37423">
    <property type="entry name" value="SOLUBLE LYTIC MUREIN TRANSGLYCOSYLASE-RELATED"/>
    <property type="match status" value="1"/>
</dbReference>
<evidence type="ECO:0000256" key="2">
    <source>
        <dbReference type="ARBA" id="ARBA00009387"/>
    </source>
</evidence>
<sequence>MKLKWRVGVCLAVALFVQPMMAESPPPFADFSAKRVKAPPKGAKPKIDVQITIQDTVVTVSKPQSSEGASSTPGQYGWFWDEISPDIAESGGGRLEPALIRLSRPPEGQGVKAPRLQSLLEIAQKHGTDILIATVGTQVSPALVLAMIAVESSGDKDAQSGAGAQGLMQLMPVTSQRFDVEDPFDSAQNIKGGVAFLEILMSSFDRDPILVLAGYNAGENAVRKANGVPEYAETRDYVPKVLVAYSVARGLCRTPPQLITDGCVFALN</sequence>
<gene>
    <name evidence="5" type="ORF">SAMN05444000_102192</name>
</gene>
<dbReference type="Pfam" id="PF01464">
    <property type="entry name" value="SLT"/>
    <property type="match status" value="1"/>
</dbReference>
<evidence type="ECO:0000256" key="1">
    <source>
        <dbReference type="ARBA" id="ARBA00007734"/>
    </source>
</evidence>
<evidence type="ECO:0000313" key="5">
    <source>
        <dbReference type="EMBL" id="SHI66463.1"/>
    </source>
</evidence>
<reference evidence="6" key="1">
    <citation type="submission" date="2016-11" db="EMBL/GenBank/DDBJ databases">
        <authorList>
            <person name="Varghese N."/>
            <person name="Submissions S."/>
        </authorList>
    </citation>
    <scope>NUCLEOTIDE SEQUENCE [LARGE SCALE GENOMIC DNA]</scope>
    <source>
        <strain evidence="6">DSM 100564</strain>
    </source>
</reference>
<dbReference type="STRING" id="1470563.SAMN05444000_102192"/>
<dbReference type="EMBL" id="FQZQ01000002">
    <property type="protein sequence ID" value="SHI66463.1"/>
    <property type="molecule type" value="Genomic_DNA"/>
</dbReference>
<feature type="chain" id="PRO_5013064940" evidence="3">
    <location>
        <begin position="23"/>
        <end position="268"/>
    </location>
</feature>
<dbReference type="Proteomes" id="UP000183982">
    <property type="component" value="Unassembled WGS sequence"/>
</dbReference>
<feature type="signal peptide" evidence="3">
    <location>
        <begin position="1"/>
        <end position="22"/>
    </location>
</feature>
<organism evidence="5 6">
    <name type="scientific">Shimia gijangensis</name>
    <dbReference type="NCBI Taxonomy" id="1470563"/>
    <lineage>
        <taxon>Bacteria</taxon>
        <taxon>Pseudomonadati</taxon>
        <taxon>Pseudomonadota</taxon>
        <taxon>Alphaproteobacteria</taxon>
        <taxon>Rhodobacterales</taxon>
        <taxon>Roseobacteraceae</taxon>
    </lineage>
</organism>
<feature type="domain" description="Transglycosylase SLT" evidence="4">
    <location>
        <begin position="135"/>
        <end position="229"/>
    </location>
</feature>
<dbReference type="PANTHER" id="PTHR37423:SF2">
    <property type="entry name" value="MEMBRANE-BOUND LYTIC MUREIN TRANSGLYCOSYLASE C"/>
    <property type="match status" value="1"/>
</dbReference>
<dbReference type="CDD" id="cd00254">
    <property type="entry name" value="LT-like"/>
    <property type="match status" value="1"/>
</dbReference>
<dbReference type="AlphaFoldDB" id="A0A1M6D030"/>
<proteinExistence type="inferred from homology"/>
<dbReference type="InterPro" id="IPR008258">
    <property type="entry name" value="Transglycosylase_SLT_dom_1"/>
</dbReference>
<protein>
    <submittedName>
        <fullName evidence="5">Transglycosylase SLT domain-containing protein</fullName>
    </submittedName>
</protein>
<dbReference type="InterPro" id="IPR023346">
    <property type="entry name" value="Lysozyme-like_dom_sf"/>
</dbReference>
<dbReference type="OrthoDB" id="9815002at2"/>
<evidence type="ECO:0000256" key="3">
    <source>
        <dbReference type="SAM" id="SignalP"/>
    </source>
</evidence>
<evidence type="ECO:0000259" key="4">
    <source>
        <dbReference type="Pfam" id="PF01464"/>
    </source>
</evidence>
<keyword evidence="3" id="KW-0732">Signal</keyword>
<keyword evidence="6" id="KW-1185">Reference proteome</keyword>
<dbReference type="Gene3D" id="1.10.530.10">
    <property type="match status" value="1"/>
</dbReference>
<evidence type="ECO:0000313" key="6">
    <source>
        <dbReference type="Proteomes" id="UP000183982"/>
    </source>
</evidence>
<name>A0A1M6D030_9RHOB</name>
<dbReference type="SUPFAM" id="SSF53955">
    <property type="entry name" value="Lysozyme-like"/>
    <property type="match status" value="1"/>
</dbReference>
<comment type="similarity">
    <text evidence="1">Belongs to the transglycosylase Slt family.</text>
</comment>